<dbReference type="KEGG" id="clus:A9F13_05g02211"/>
<protein>
    <submittedName>
        <fullName evidence="1">Uncharacterized protein</fullName>
    </submittedName>
</protein>
<sequence>MLVEHKKGVSVDMATQDLRIRSLQNTHVIKRLLLCGHLLGLSKVMSPLIFGVQIIMGYGWLDALNLVDQIVGAYTEHATTIIRVELSFRQKERQFHHLRFTLNENEGQE</sequence>
<comment type="caution">
    <text evidence="1">The sequence shown here is derived from an EMBL/GenBank/DDBJ whole genome shotgun (WGS) entry which is preliminary data.</text>
</comment>
<gene>
    <name evidence="1" type="ORF">A9F13_05g02211</name>
</gene>
<name>A0AA91Q1B7_CLALS</name>
<evidence type="ECO:0000313" key="2">
    <source>
        <dbReference type="Proteomes" id="UP000195602"/>
    </source>
</evidence>
<accession>A0AA91Q1B7</accession>
<evidence type="ECO:0000313" key="1">
    <source>
        <dbReference type="EMBL" id="OVF09415.1"/>
    </source>
</evidence>
<organism evidence="1 2">
    <name type="scientific">Clavispora lusitaniae</name>
    <name type="common">Candida lusitaniae</name>
    <dbReference type="NCBI Taxonomy" id="36911"/>
    <lineage>
        <taxon>Eukaryota</taxon>
        <taxon>Fungi</taxon>
        <taxon>Dikarya</taxon>
        <taxon>Ascomycota</taxon>
        <taxon>Saccharomycotina</taxon>
        <taxon>Pichiomycetes</taxon>
        <taxon>Metschnikowiaceae</taxon>
        <taxon>Clavispora</taxon>
    </lineage>
</organism>
<dbReference type="Proteomes" id="UP000195602">
    <property type="component" value="Unassembled WGS sequence"/>
</dbReference>
<dbReference type="AlphaFoldDB" id="A0AA91Q1B7"/>
<proteinExistence type="predicted"/>
<dbReference type="EMBL" id="LYUB02000005">
    <property type="protein sequence ID" value="OVF09415.1"/>
    <property type="molecule type" value="Genomic_DNA"/>
</dbReference>
<reference evidence="1 2" key="1">
    <citation type="submission" date="2017-04" db="EMBL/GenBank/DDBJ databases">
        <title>Draft genome of the yeast Clavispora lusitaniae type strain CBS 6936.</title>
        <authorList>
            <person name="Durrens P."/>
            <person name="Klopp C."/>
            <person name="Biteau N."/>
            <person name="Fitton-Ouhabi V."/>
            <person name="Dementhon K."/>
            <person name="Accoceberry I."/>
            <person name="Sherman D.J."/>
            <person name="Noel T."/>
        </authorList>
    </citation>
    <scope>NUCLEOTIDE SEQUENCE [LARGE SCALE GENOMIC DNA]</scope>
    <source>
        <strain evidence="1 2">CBS 6936</strain>
    </source>
</reference>